<dbReference type="Proteomes" id="UP001178507">
    <property type="component" value="Unassembled WGS sequence"/>
</dbReference>
<dbReference type="SUPFAM" id="SSF81324">
    <property type="entry name" value="Voltage-gated potassium channels"/>
    <property type="match status" value="1"/>
</dbReference>
<feature type="transmembrane region" description="Helical" evidence="8">
    <location>
        <begin position="404"/>
        <end position="424"/>
    </location>
</feature>
<evidence type="ECO:0000313" key="11">
    <source>
        <dbReference type="Proteomes" id="UP001178507"/>
    </source>
</evidence>
<dbReference type="PROSITE" id="PS50042">
    <property type="entry name" value="CNMP_BINDING_3"/>
    <property type="match status" value="1"/>
</dbReference>
<protein>
    <recommendedName>
        <fullName evidence="9">Cyclic nucleotide-binding domain-containing protein</fullName>
    </recommendedName>
</protein>
<dbReference type="GO" id="GO:0098855">
    <property type="term" value="C:HCN channel complex"/>
    <property type="evidence" value="ECO:0007669"/>
    <property type="project" value="TreeGrafter"/>
</dbReference>
<dbReference type="SUPFAM" id="SSF51206">
    <property type="entry name" value="cAMP-binding domain-like"/>
    <property type="match status" value="1"/>
</dbReference>
<sequence>MNGGEDGVAVLWSERLTAVNKQMEGILMELHRQLCVDHQLAIQDLRQKGQMSLLKSASFGSGAKSKSKPGTVRISHSMSRGASKERLDTEEEVPEKPPSLFSQRSTMQIGQNLIDVWPAWKEQRTDGTDLVRDMAREKTLHEKNAQTSPESSIPMFVRMQTVNFTTIPSGSWAIRPSSMQFLLWNLLFLIVLFYDCVSFPLSAFKIEHLFLTPNMVAAAFWTSDFVVSFFVGYDTSDGTCEVRLHKTAARYARTWMIPDLVVIVVDWVMLYLALVEADSGANPAGFARIGKSVRYMRIMRVMRLLRLRKIQEAMHQCDEIINLQYFSIIQKLIMNMVWILLLSHFIGCGWYAIGMEDFGQETWVSPELLDRPLEYRYLTALHWSITQFTPGSMNVQPVNSVERLYSVVVLVLGMVVFSSTVSSITAATNNLKDINAVYKHQIWTMRRYFREQKISAALTHRVLRYTEAIIKPKYQKVNVDQVKILPLLPQMLTKEIAREMYEKHLTVHPLFDALSDTNTSLMQMLCCIVKESMLEKGEMIFSPGQVCTSMYFVSHGTLEYFLWQEARAETLESKTSFCEAVLWTPWVHQGRMYARYESTIIALDAKQFHEVAQSFSADMEMLRIYADEFVHAMNDLAGNFTETEEDDQELSDLFYAQTAFDLLPARRDFSEGAAIPMPGYYLKRVMKQLVPVSPGTSPTCVDISQVPESQIEASKSTDSAIFEMSPLDDSLSEDFVDARA</sequence>
<dbReference type="AlphaFoldDB" id="A0AA36IQI2"/>
<evidence type="ECO:0000256" key="2">
    <source>
        <dbReference type="ARBA" id="ARBA00022448"/>
    </source>
</evidence>
<dbReference type="InterPro" id="IPR014710">
    <property type="entry name" value="RmlC-like_jellyroll"/>
</dbReference>
<feature type="transmembrane region" description="Helical" evidence="8">
    <location>
        <begin position="254"/>
        <end position="274"/>
    </location>
</feature>
<evidence type="ECO:0000313" key="10">
    <source>
        <dbReference type="EMBL" id="CAJ1391830.1"/>
    </source>
</evidence>
<evidence type="ECO:0000256" key="8">
    <source>
        <dbReference type="SAM" id="Phobius"/>
    </source>
</evidence>
<evidence type="ECO:0000256" key="1">
    <source>
        <dbReference type="ARBA" id="ARBA00004141"/>
    </source>
</evidence>
<feature type="region of interest" description="Disordered" evidence="7">
    <location>
        <begin position="57"/>
        <end position="100"/>
    </location>
</feature>
<dbReference type="GO" id="GO:0003254">
    <property type="term" value="P:regulation of membrane depolarization"/>
    <property type="evidence" value="ECO:0007669"/>
    <property type="project" value="TreeGrafter"/>
</dbReference>
<proteinExistence type="predicted"/>
<dbReference type="InterPro" id="IPR018490">
    <property type="entry name" value="cNMP-bd_dom_sf"/>
</dbReference>
<dbReference type="PANTHER" id="PTHR45689:SF5">
    <property type="entry name" value="I[[H]] CHANNEL, ISOFORM E"/>
    <property type="match status" value="1"/>
</dbReference>
<evidence type="ECO:0000256" key="7">
    <source>
        <dbReference type="SAM" id="MobiDB-lite"/>
    </source>
</evidence>
<feature type="transmembrane region" description="Helical" evidence="8">
    <location>
        <begin position="332"/>
        <end position="353"/>
    </location>
</feature>
<dbReference type="GO" id="GO:0035725">
    <property type="term" value="P:sodium ion transmembrane transport"/>
    <property type="evidence" value="ECO:0007669"/>
    <property type="project" value="TreeGrafter"/>
</dbReference>
<dbReference type="Gene3D" id="2.60.120.10">
    <property type="entry name" value="Jelly Rolls"/>
    <property type="match status" value="1"/>
</dbReference>
<comment type="subcellular location">
    <subcellularLocation>
        <location evidence="1">Membrane</location>
        <topology evidence="1">Multi-pass membrane protein</topology>
    </subcellularLocation>
</comment>
<dbReference type="Gene3D" id="1.10.287.70">
    <property type="match status" value="1"/>
</dbReference>
<name>A0AA36IQI2_9DINO</name>
<feature type="transmembrane region" description="Helical" evidence="8">
    <location>
        <begin position="215"/>
        <end position="233"/>
    </location>
</feature>
<dbReference type="Pfam" id="PF00520">
    <property type="entry name" value="Ion_trans"/>
    <property type="match status" value="1"/>
</dbReference>
<feature type="domain" description="Cyclic nucleotide-binding" evidence="9">
    <location>
        <begin position="513"/>
        <end position="611"/>
    </location>
</feature>
<dbReference type="CDD" id="cd00038">
    <property type="entry name" value="CAP_ED"/>
    <property type="match status" value="1"/>
</dbReference>
<accession>A0AA36IQI2</accession>
<organism evidence="10 11">
    <name type="scientific">Effrenium voratum</name>
    <dbReference type="NCBI Taxonomy" id="2562239"/>
    <lineage>
        <taxon>Eukaryota</taxon>
        <taxon>Sar</taxon>
        <taxon>Alveolata</taxon>
        <taxon>Dinophyceae</taxon>
        <taxon>Suessiales</taxon>
        <taxon>Symbiodiniaceae</taxon>
        <taxon>Effrenium</taxon>
    </lineage>
</organism>
<dbReference type="GO" id="GO:0005249">
    <property type="term" value="F:voltage-gated potassium channel activity"/>
    <property type="evidence" value="ECO:0007669"/>
    <property type="project" value="TreeGrafter"/>
</dbReference>
<dbReference type="InterPro" id="IPR000595">
    <property type="entry name" value="cNMP-bd_dom"/>
</dbReference>
<dbReference type="PANTHER" id="PTHR45689">
    <property type="entry name" value="I[[H]] CHANNEL, ISOFORM E"/>
    <property type="match status" value="1"/>
</dbReference>
<dbReference type="InterPro" id="IPR005821">
    <property type="entry name" value="Ion_trans_dom"/>
</dbReference>
<evidence type="ECO:0000256" key="3">
    <source>
        <dbReference type="ARBA" id="ARBA00022692"/>
    </source>
</evidence>
<dbReference type="EMBL" id="CAUJNA010002224">
    <property type="protein sequence ID" value="CAJ1391830.1"/>
    <property type="molecule type" value="Genomic_DNA"/>
</dbReference>
<keyword evidence="4 8" id="KW-1133">Transmembrane helix</keyword>
<keyword evidence="5" id="KW-0406">Ion transport</keyword>
<feature type="transmembrane region" description="Helical" evidence="8">
    <location>
        <begin position="181"/>
        <end position="203"/>
    </location>
</feature>
<evidence type="ECO:0000256" key="5">
    <source>
        <dbReference type="ARBA" id="ARBA00023065"/>
    </source>
</evidence>
<keyword evidence="6 8" id="KW-0472">Membrane</keyword>
<evidence type="ECO:0000259" key="9">
    <source>
        <dbReference type="PROSITE" id="PS50042"/>
    </source>
</evidence>
<dbReference type="InterPro" id="IPR051413">
    <property type="entry name" value="K/Na_HCN_channel"/>
</dbReference>
<reference evidence="10" key="1">
    <citation type="submission" date="2023-08" db="EMBL/GenBank/DDBJ databases">
        <authorList>
            <person name="Chen Y."/>
            <person name="Shah S."/>
            <person name="Dougan E. K."/>
            <person name="Thang M."/>
            <person name="Chan C."/>
        </authorList>
    </citation>
    <scope>NUCLEOTIDE SEQUENCE</scope>
</reference>
<evidence type="ECO:0000256" key="6">
    <source>
        <dbReference type="ARBA" id="ARBA00023136"/>
    </source>
</evidence>
<keyword evidence="2" id="KW-0813">Transport</keyword>
<evidence type="ECO:0000256" key="4">
    <source>
        <dbReference type="ARBA" id="ARBA00022989"/>
    </source>
</evidence>
<keyword evidence="11" id="KW-1185">Reference proteome</keyword>
<comment type="caution">
    <text evidence="10">The sequence shown here is derived from an EMBL/GenBank/DDBJ whole genome shotgun (WGS) entry which is preliminary data.</text>
</comment>
<gene>
    <name evidence="10" type="ORF">EVOR1521_LOCUS17088</name>
</gene>
<keyword evidence="3 8" id="KW-0812">Transmembrane</keyword>